<proteinExistence type="predicted"/>
<name>A0A080LWR2_9PROT</name>
<feature type="transmembrane region" description="Helical" evidence="1">
    <location>
        <begin position="623"/>
        <end position="642"/>
    </location>
</feature>
<keyword evidence="1" id="KW-0812">Transmembrane</keyword>
<feature type="transmembrane region" description="Helical" evidence="1">
    <location>
        <begin position="300"/>
        <end position="317"/>
    </location>
</feature>
<accession>A0A080LWR2</accession>
<sequence length="706" mass="75858">MSEWLCRGAAGPGEEHLPARGERGKLALTLMQGALATLATLLGAGIAVHHPLWPALLSGLFVAWCLAVCWRPDIWLFVLPALLPAASFSAWTGWIGIDEFDLLVLGAAAGCHARMAARRLRCMSQPQAVTEQSAGPQCFASPSVDSRREPEQTKSFGWTKIGIGALAMSYLWATLHGLADAGGFSLGWFQGYEEPLNSLRTAKSFFLVLLLLPALRSQMLAGSVLAGQGLAAGMASGLGVVGLAVVWERKGYPGLLDFSTPYRSTALFWEMHVGGAAIDAFLALAVPFAAYAVVHARTRWRWAVAACLAVVAGHACLTTFSRAVYLGVGVSLVVLAWRLPAPWLRRSRLACAIGPAATARVPEPEPWRRRGTRVLVGVLILEVLAVLCLGDFMGSRVSAGERDLGGRVQHWQEGLSLLRAPSEWLLGRGLGRFPANYSQTVPGRALPGRLRIVEAGEGSHLRIFRTPHSVRAGGAFELLQRVPELVAGSTYTLAMDLHAPQPARLRVGLCQQHLLYAAACAQTGLALPGTDDEWQHFVLTLTAPKGWSRGWPASWPGFLSLRLEGGADFVDVDHLSVLAADGHQLLGNGDFSGGMAHWFFAGRHYFLPWHVDSLFLEMLIDQGAVGLLLLLGLLGMAFANLLRGRGRAHVLAPYLLAALAACTVVGVFSSVLDMPRSAFLFYLLLCFALFLEGRSPAGIPRASPYS</sequence>
<dbReference type="InterPro" id="IPR051533">
    <property type="entry name" value="WaaL-like"/>
</dbReference>
<feature type="transmembrane region" description="Helical" evidence="1">
    <location>
        <begin position="227"/>
        <end position="247"/>
    </location>
</feature>
<dbReference type="EMBL" id="JDVG02000282">
    <property type="protein sequence ID" value="KFB73128.1"/>
    <property type="molecule type" value="Genomic_DNA"/>
</dbReference>
<feature type="transmembrane region" description="Helical" evidence="1">
    <location>
        <begin position="323"/>
        <end position="339"/>
    </location>
</feature>
<dbReference type="Gene3D" id="2.60.120.260">
    <property type="entry name" value="Galactose-binding domain-like"/>
    <property type="match status" value="1"/>
</dbReference>
<dbReference type="Proteomes" id="UP000020077">
    <property type="component" value="Unassembled WGS sequence"/>
</dbReference>
<dbReference type="AlphaFoldDB" id="A0A080LWR2"/>
<feature type="transmembrane region" description="Helical" evidence="1">
    <location>
        <begin position="26"/>
        <end position="46"/>
    </location>
</feature>
<feature type="transmembrane region" description="Helical" evidence="1">
    <location>
        <begin position="267"/>
        <end position="293"/>
    </location>
</feature>
<evidence type="ECO:0000313" key="3">
    <source>
        <dbReference type="Proteomes" id="UP000020077"/>
    </source>
</evidence>
<feature type="transmembrane region" description="Helical" evidence="1">
    <location>
        <begin position="157"/>
        <end position="178"/>
    </location>
</feature>
<keyword evidence="1" id="KW-1133">Transmembrane helix</keyword>
<keyword evidence="1" id="KW-0472">Membrane</keyword>
<keyword evidence="2" id="KW-0436">Ligase</keyword>
<dbReference type="GO" id="GO:0016874">
    <property type="term" value="F:ligase activity"/>
    <property type="evidence" value="ECO:0007669"/>
    <property type="project" value="UniProtKB-KW"/>
</dbReference>
<gene>
    <name evidence="2" type="ORF">AW09_001638</name>
</gene>
<reference evidence="2 3" key="1">
    <citation type="submission" date="2014-02" db="EMBL/GenBank/DDBJ databases">
        <title>Expanding our view of genomic diversity in Candidatus Accumulibacter clades.</title>
        <authorList>
            <person name="Skennerton C.T."/>
            <person name="Barr J.J."/>
            <person name="Slater F.R."/>
            <person name="Bond P.L."/>
            <person name="Tyson G.W."/>
        </authorList>
    </citation>
    <scope>NUCLEOTIDE SEQUENCE [LARGE SCALE GENOMIC DNA]</scope>
    <source>
        <strain evidence="3">BA-91</strain>
    </source>
</reference>
<evidence type="ECO:0000313" key="2">
    <source>
        <dbReference type="EMBL" id="KFB73128.1"/>
    </source>
</evidence>
<dbReference type="PANTHER" id="PTHR37422">
    <property type="entry name" value="TEICHURONIC ACID BIOSYNTHESIS PROTEIN TUAE"/>
    <property type="match status" value="1"/>
</dbReference>
<feature type="transmembrane region" description="Helical" evidence="1">
    <location>
        <begin position="52"/>
        <end position="70"/>
    </location>
</feature>
<organism evidence="2 3">
    <name type="scientific">Candidatus Accumulibacter phosphatis</name>
    <dbReference type="NCBI Taxonomy" id="327160"/>
    <lineage>
        <taxon>Bacteria</taxon>
        <taxon>Pseudomonadati</taxon>
        <taxon>Pseudomonadota</taxon>
        <taxon>Betaproteobacteria</taxon>
        <taxon>Candidatus Accumulibacter</taxon>
    </lineage>
</organism>
<protein>
    <submittedName>
        <fullName evidence="2">Lipid A core-O-antigen ligase</fullName>
    </submittedName>
</protein>
<evidence type="ECO:0000256" key="1">
    <source>
        <dbReference type="SAM" id="Phobius"/>
    </source>
</evidence>
<feature type="transmembrane region" description="Helical" evidence="1">
    <location>
        <begin position="75"/>
        <end position="94"/>
    </location>
</feature>
<dbReference type="PANTHER" id="PTHR37422:SF21">
    <property type="entry name" value="EXOQ-LIKE PROTEIN"/>
    <property type="match status" value="1"/>
</dbReference>
<feature type="transmembrane region" description="Helical" evidence="1">
    <location>
        <begin position="198"/>
        <end position="215"/>
    </location>
</feature>
<comment type="caution">
    <text evidence="2">The sequence shown here is derived from an EMBL/GenBank/DDBJ whole genome shotgun (WGS) entry which is preliminary data.</text>
</comment>
<feature type="transmembrane region" description="Helical" evidence="1">
    <location>
        <begin position="654"/>
        <end position="672"/>
    </location>
</feature>